<comment type="caution">
    <text evidence="2">The sequence shown here is derived from an EMBL/GenBank/DDBJ whole genome shotgun (WGS) entry which is preliminary data.</text>
</comment>
<evidence type="ECO:0000313" key="3">
    <source>
        <dbReference type="Proteomes" id="UP001153269"/>
    </source>
</evidence>
<sequence>MIGCIGFLYYQPTHQLSSRNLVNKAAWPRSQQSHKESIRRSPLSDQSPEINSWVVQLQGSGQSVFRRRPVPGPDGADRSYFTTGLTQPAEQNKAELVARGPEAHCRDQSTELQATERTRRDVTAEKTSSRHRRKL</sequence>
<dbReference type="EMBL" id="CADEAL010000224">
    <property type="protein sequence ID" value="CAB1416678.1"/>
    <property type="molecule type" value="Genomic_DNA"/>
</dbReference>
<feature type="compositionally biased region" description="Basic and acidic residues" evidence="1">
    <location>
        <begin position="101"/>
        <end position="128"/>
    </location>
</feature>
<name>A0A9N7TQZ0_PLEPL</name>
<keyword evidence="3" id="KW-1185">Reference proteome</keyword>
<proteinExistence type="predicted"/>
<organism evidence="2 3">
    <name type="scientific">Pleuronectes platessa</name>
    <name type="common">European plaice</name>
    <dbReference type="NCBI Taxonomy" id="8262"/>
    <lineage>
        <taxon>Eukaryota</taxon>
        <taxon>Metazoa</taxon>
        <taxon>Chordata</taxon>
        <taxon>Craniata</taxon>
        <taxon>Vertebrata</taxon>
        <taxon>Euteleostomi</taxon>
        <taxon>Actinopterygii</taxon>
        <taxon>Neopterygii</taxon>
        <taxon>Teleostei</taxon>
        <taxon>Neoteleostei</taxon>
        <taxon>Acanthomorphata</taxon>
        <taxon>Carangaria</taxon>
        <taxon>Pleuronectiformes</taxon>
        <taxon>Pleuronectoidei</taxon>
        <taxon>Pleuronectidae</taxon>
        <taxon>Pleuronectes</taxon>
    </lineage>
</organism>
<dbReference type="Proteomes" id="UP001153269">
    <property type="component" value="Unassembled WGS sequence"/>
</dbReference>
<gene>
    <name evidence="2" type="ORF">PLEPLA_LOCUS4469</name>
</gene>
<evidence type="ECO:0000256" key="1">
    <source>
        <dbReference type="SAM" id="MobiDB-lite"/>
    </source>
</evidence>
<accession>A0A9N7TQZ0</accession>
<feature type="region of interest" description="Disordered" evidence="1">
    <location>
        <begin position="64"/>
        <end position="135"/>
    </location>
</feature>
<feature type="region of interest" description="Disordered" evidence="1">
    <location>
        <begin position="27"/>
        <end position="49"/>
    </location>
</feature>
<reference evidence="2" key="1">
    <citation type="submission" date="2020-03" db="EMBL/GenBank/DDBJ databases">
        <authorList>
            <person name="Weist P."/>
        </authorList>
    </citation>
    <scope>NUCLEOTIDE SEQUENCE</scope>
</reference>
<dbReference type="AlphaFoldDB" id="A0A9N7TQZ0"/>
<feature type="compositionally biased region" description="Polar residues" evidence="1">
    <location>
        <begin position="80"/>
        <end position="90"/>
    </location>
</feature>
<protein>
    <submittedName>
        <fullName evidence="2">Uncharacterized protein</fullName>
    </submittedName>
</protein>
<evidence type="ECO:0000313" key="2">
    <source>
        <dbReference type="EMBL" id="CAB1416678.1"/>
    </source>
</evidence>